<dbReference type="GO" id="GO:0030036">
    <property type="term" value="P:actin cytoskeleton organization"/>
    <property type="evidence" value="ECO:0007669"/>
    <property type="project" value="TreeGrafter"/>
</dbReference>
<name>A0A4Q9MTC4_9APHY</name>
<feature type="domain" description="LIM zinc-binding" evidence="9">
    <location>
        <begin position="270"/>
        <end position="330"/>
    </location>
</feature>
<dbReference type="FunFam" id="2.10.110.10:FF:000001">
    <property type="entry name" value="Cysteine and glycine-rich protein 1"/>
    <property type="match status" value="2"/>
</dbReference>
<dbReference type="GO" id="GO:0005737">
    <property type="term" value="C:cytoplasm"/>
    <property type="evidence" value="ECO:0007669"/>
    <property type="project" value="TreeGrafter"/>
</dbReference>
<evidence type="ECO:0000313" key="10">
    <source>
        <dbReference type="EMBL" id="TBU30895.1"/>
    </source>
</evidence>
<reference evidence="10" key="1">
    <citation type="submission" date="2019-01" db="EMBL/GenBank/DDBJ databases">
        <title>Draft genome sequences of three monokaryotic isolates of the white-rot basidiomycete fungus Dichomitus squalens.</title>
        <authorList>
            <consortium name="DOE Joint Genome Institute"/>
            <person name="Lopez S.C."/>
            <person name="Andreopoulos B."/>
            <person name="Pangilinan J."/>
            <person name="Lipzen A."/>
            <person name="Riley R."/>
            <person name="Ahrendt S."/>
            <person name="Ng V."/>
            <person name="Barry K."/>
            <person name="Daum C."/>
            <person name="Grigoriev I.V."/>
            <person name="Hilden K.S."/>
            <person name="Makela M.R."/>
            <person name="de Vries R.P."/>
        </authorList>
    </citation>
    <scope>NUCLEOTIDE SEQUENCE [LARGE SCALE GENOMIC DNA]</scope>
    <source>
        <strain evidence="10">OM18370.1</strain>
    </source>
</reference>
<evidence type="ECO:0000256" key="2">
    <source>
        <dbReference type="ARBA" id="ARBA00022723"/>
    </source>
</evidence>
<dbReference type="SMART" id="SM00132">
    <property type="entry name" value="LIM"/>
    <property type="match status" value="2"/>
</dbReference>
<feature type="domain" description="LIM zinc-binding" evidence="9">
    <location>
        <begin position="8"/>
        <end position="69"/>
    </location>
</feature>
<evidence type="ECO:0000256" key="7">
    <source>
        <dbReference type="PROSITE-ProRule" id="PRU00125"/>
    </source>
</evidence>
<proteinExistence type="predicted"/>
<keyword evidence="2 7" id="KW-0479">Metal-binding</keyword>
<dbReference type="GO" id="GO:0030695">
    <property type="term" value="F:GTPase regulator activity"/>
    <property type="evidence" value="ECO:0007669"/>
    <property type="project" value="UniProtKB-ARBA"/>
</dbReference>
<dbReference type="PROSITE" id="PS50023">
    <property type="entry name" value="LIM_DOMAIN_2"/>
    <property type="match status" value="2"/>
</dbReference>
<evidence type="ECO:0000259" key="9">
    <source>
        <dbReference type="PROSITE" id="PS50023"/>
    </source>
</evidence>
<evidence type="ECO:0000256" key="1">
    <source>
        <dbReference type="ARBA" id="ARBA00004123"/>
    </source>
</evidence>
<dbReference type="AlphaFoldDB" id="A0A4Q9MTC4"/>
<dbReference type="PANTHER" id="PTHR24215">
    <property type="entry name" value="RHO-GTPASE-ACTIVATING PROTEIN LRG1"/>
    <property type="match status" value="1"/>
</dbReference>
<feature type="region of interest" description="Disordered" evidence="8">
    <location>
        <begin position="176"/>
        <end position="231"/>
    </location>
</feature>
<comment type="subcellular location">
    <subcellularLocation>
        <location evidence="1">Nucleus</location>
    </subcellularLocation>
</comment>
<keyword evidence="4 7" id="KW-0862">Zinc</keyword>
<protein>
    <submittedName>
        <fullName evidence="10">LIM-domain-containing protein</fullName>
    </submittedName>
</protein>
<dbReference type="SUPFAM" id="SSF57716">
    <property type="entry name" value="Glucocorticoid receptor-like (DNA-binding domain)"/>
    <property type="match status" value="4"/>
</dbReference>
<dbReference type="PANTHER" id="PTHR24215:SF35">
    <property type="entry name" value="MUSCLE LIM PROTEIN MLP84B"/>
    <property type="match status" value="1"/>
</dbReference>
<keyword evidence="6" id="KW-0539">Nucleus</keyword>
<dbReference type="InterPro" id="IPR001781">
    <property type="entry name" value="Znf_LIM"/>
</dbReference>
<gene>
    <name evidence="10" type="ORF">BD311DRAFT_753421</name>
</gene>
<organism evidence="10">
    <name type="scientific">Dichomitus squalens</name>
    <dbReference type="NCBI Taxonomy" id="114155"/>
    <lineage>
        <taxon>Eukaryota</taxon>
        <taxon>Fungi</taxon>
        <taxon>Dikarya</taxon>
        <taxon>Basidiomycota</taxon>
        <taxon>Agaricomycotina</taxon>
        <taxon>Agaricomycetes</taxon>
        <taxon>Polyporales</taxon>
        <taxon>Polyporaceae</taxon>
        <taxon>Dichomitus</taxon>
    </lineage>
</organism>
<dbReference type="EMBL" id="ML143402">
    <property type="protein sequence ID" value="TBU30895.1"/>
    <property type="molecule type" value="Genomic_DNA"/>
</dbReference>
<dbReference type="OrthoDB" id="8062037at2759"/>
<dbReference type="Gene3D" id="2.10.110.10">
    <property type="entry name" value="Cysteine Rich Protein"/>
    <property type="match status" value="2"/>
</dbReference>
<evidence type="ECO:0000256" key="4">
    <source>
        <dbReference type="ARBA" id="ARBA00022833"/>
    </source>
</evidence>
<keyword evidence="5 7" id="KW-0440">LIM domain</keyword>
<dbReference type="CDD" id="cd09401">
    <property type="entry name" value="LIM_TLP_like"/>
    <property type="match status" value="1"/>
</dbReference>
<sequence length="343" mass="36234">MHPFGGSAKCPKCGTSVYAAEQIMGPGRKLYHKSCLRCTSCDKRLDSFSLVEHDEQPYCKLCHVKLFGTRDLRHGNLPHRDELVRSHTTGGSIGTTINRTASPPALPSRSATSTAITQPLPVRSHQTGITFNGGANKSPPPLLKPNRALSPNKGLSALQVLDDLIEDFDEAEVVTPAHGNEDRETNGISQSLENVKLNGNGSGQRSNGAGGRTAGSQPLNANGRGPSTGTVPVPLVPSMTGTRYGAALGGPIAVPLVPTMTGRQWGAGTPKCPSCGKSVYFAEQVKAVGKTWHKTCLRCTECGKTLDSGQLVDKDNDPYCRRCYGKKFGPQGSGYALLGKPGG</sequence>
<dbReference type="Proteomes" id="UP000292957">
    <property type="component" value="Unassembled WGS sequence"/>
</dbReference>
<evidence type="ECO:0000256" key="8">
    <source>
        <dbReference type="SAM" id="MobiDB-lite"/>
    </source>
</evidence>
<dbReference type="PROSITE" id="PS00478">
    <property type="entry name" value="LIM_DOMAIN_1"/>
    <property type="match status" value="2"/>
</dbReference>
<dbReference type="Pfam" id="PF00412">
    <property type="entry name" value="LIM"/>
    <property type="match status" value="2"/>
</dbReference>
<evidence type="ECO:0000256" key="6">
    <source>
        <dbReference type="ARBA" id="ARBA00023242"/>
    </source>
</evidence>
<dbReference type="GO" id="GO:0046872">
    <property type="term" value="F:metal ion binding"/>
    <property type="evidence" value="ECO:0007669"/>
    <property type="project" value="UniProtKB-KW"/>
</dbReference>
<feature type="compositionally biased region" description="Polar residues" evidence="8">
    <location>
        <begin position="186"/>
        <end position="207"/>
    </location>
</feature>
<dbReference type="GO" id="GO:0005634">
    <property type="term" value="C:nucleus"/>
    <property type="evidence" value="ECO:0007669"/>
    <property type="project" value="UniProtKB-SubCell"/>
</dbReference>
<evidence type="ECO:0000256" key="3">
    <source>
        <dbReference type="ARBA" id="ARBA00022737"/>
    </source>
</evidence>
<feature type="compositionally biased region" description="Polar residues" evidence="8">
    <location>
        <begin position="214"/>
        <end position="230"/>
    </location>
</feature>
<feature type="region of interest" description="Disordered" evidence="8">
    <location>
        <begin position="85"/>
        <end position="116"/>
    </location>
</feature>
<evidence type="ECO:0000256" key="5">
    <source>
        <dbReference type="ARBA" id="ARBA00023038"/>
    </source>
</evidence>
<accession>A0A4Q9MTC4</accession>
<dbReference type="CDD" id="cd09326">
    <property type="entry name" value="LIM_CRP_like"/>
    <property type="match status" value="1"/>
</dbReference>
<feature type="compositionally biased region" description="Low complexity" evidence="8">
    <location>
        <begin position="88"/>
        <end position="97"/>
    </location>
</feature>
<keyword evidence="3" id="KW-0677">Repeat</keyword>